<evidence type="ECO:0000256" key="1">
    <source>
        <dbReference type="RuleBase" id="RU004466"/>
    </source>
</evidence>
<dbReference type="RefSeq" id="WP_131763688.1">
    <property type="nucleotide sequence ID" value="NZ_CAACUY010000382.1"/>
</dbReference>
<dbReference type="InterPro" id="IPR000092">
    <property type="entry name" value="Polyprenyl_synt"/>
</dbReference>
<evidence type="ECO:0000313" key="2">
    <source>
        <dbReference type="EMBL" id="MFD0688564.1"/>
    </source>
</evidence>
<dbReference type="InterPro" id="IPR008949">
    <property type="entry name" value="Isoprenoid_synthase_dom_sf"/>
</dbReference>
<dbReference type="EMBL" id="JBHTGP010000014">
    <property type="protein sequence ID" value="MFD0688564.1"/>
    <property type="molecule type" value="Genomic_DNA"/>
</dbReference>
<dbReference type="Gene3D" id="1.10.600.10">
    <property type="entry name" value="Farnesyl Diphosphate Synthase"/>
    <property type="match status" value="1"/>
</dbReference>
<protein>
    <submittedName>
        <fullName evidence="2">Polyprenyl synthetase family protein</fullName>
    </submittedName>
</protein>
<dbReference type="Pfam" id="PF00348">
    <property type="entry name" value="polyprenyl_synt"/>
    <property type="match status" value="1"/>
</dbReference>
<gene>
    <name evidence="2" type="ORF">ACFQZM_28990</name>
</gene>
<evidence type="ECO:0000313" key="3">
    <source>
        <dbReference type="Proteomes" id="UP001597063"/>
    </source>
</evidence>
<comment type="similarity">
    <text evidence="1">Belongs to the FPP/GGPP synthase family.</text>
</comment>
<organism evidence="2 3">
    <name type="scientific">Actinomadura fibrosa</name>
    <dbReference type="NCBI Taxonomy" id="111802"/>
    <lineage>
        <taxon>Bacteria</taxon>
        <taxon>Bacillati</taxon>
        <taxon>Actinomycetota</taxon>
        <taxon>Actinomycetes</taxon>
        <taxon>Streptosporangiales</taxon>
        <taxon>Thermomonosporaceae</taxon>
        <taxon>Actinomadura</taxon>
    </lineage>
</organism>
<accession>A0ABW2XSZ3</accession>
<dbReference type="Proteomes" id="UP001597063">
    <property type="component" value="Unassembled WGS sequence"/>
</dbReference>
<comment type="caution">
    <text evidence="2">The sequence shown here is derived from an EMBL/GenBank/DDBJ whole genome shotgun (WGS) entry which is preliminary data.</text>
</comment>
<dbReference type="SUPFAM" id="SSF48576">
    <property type="entry name" value="Terpenoid synthases"/>
    <property type="match status" value="1"/>
</dbReference>
<keyword evidence="3" id="KW-1185">Reference proteome</keyword>
<reference evidence="3" key="1">
    <citation type="journal article" date="2019" name="Int. J. Syst. Evol. Microbiol.">
        <title>The Global Catalogue of Microorganisms (GCM) 10K type strain sequencing project: providing services to taxonomists for standard genome sequencing and annotation.</title>
        <authorList>
            <consortium name="The Broad Institute Genomics Platform"/>
            <consortium name="The Broad Institute Genome Sequencing Center for Infectious Disease"/>
            <person name="Wu L."/>
            <person name="Ma J."/>
        </authorList>
    </citation>
    <scope>NUCLEOTIDE SEQUENCE [LARGE SCALE GENOMIC DNA]</scope>
    <source>
        <strain evidence="3">JCM 9371</strain>
    </source>
</reference>
<name>A0ABW2XSZ3_9ACTN</name>
<keyword evidence="1" id="KW-0808">Transferase</keyword>
<sequence>MEDTVLDDPAAAEGAFGQAARERAVNAVKAELASLCEDLAEGLAMGLDEGREMVGGAMSEFLADFLDSVRAKGSRPAATGIVMLPLLVHGAETGDPDPALPVAVAHLLWWAAARHLDDLTDAPAPPSPRDGAEHRAAGAKVLTALAVGGHLPVRLVAELPVPDAVRAGLVDELSRCCLDAVDGQLRDLAGRPSSATPESVLRSYAGKTGAPYAMAAASAARLAGAAPGRAARWRGYGRTLGVLRQLVNDHRDLASGRYEDLANGTATYPLVHLLTTLPAPRRRAVLALHEAARDSAAARAELASRMLDEEVADGCAASVAPLIARAHALLDGLGGKPDFVQDLHALVDAAAHRLPGLSLAVA</sequence>
<proteinExistence type="inferred from homology"/>